<comment type="pathway">
    <text evidence="2">Cofactor biosynthesis; tetrahydrofolate biosynthesis; 2-amino-4-hydroxy-6-hydroxymethyl-7,8-dihydropteridine diphosphate from 7,8-dihydroneopterin triphosphate: step 4/4.</text>
</comment>
<dbReference type="GO" id="GO:0046656">
    <property type="term" value="P:folic acid biosynthetic process"/>
    <property type="evidence" value="ECO:0007669"/>
    <property type="project" value="UniProtKB-KW"/>
</dbReference>
<evidence type="ECO:0000259" key="9">
    <source>
        <dbReference type="Pfam" id="PF01288"/>
    </source>
</evidence>
<dbReference type="GO" id="GO:0003848">
    <property type="term" value="F:2-amino-4-hydroxy-6-hydroxymethyldihydropteridine diphosphokinase activity"/>
    <property type="evidence" value="ECO:0007669"/>
    <property type="project" value="UniProtKB-EC"/>
</dbReference>
<dbReference type="NCBIfam" id="TIGR01498">
    <property type="entry name" value="folK"/>
    <property type="match status" value="1"/>
</dbReference>
<keyword evidence="4 10" id="KW-0808">Transferase</keyword>
<keyword evidence="6" id="KW-0418">Kinase</keyword>
<evidence type="ECO:0000256" key="4">
    <source>
        <dbReference type="ARBA" id="ARBA00022679"/>
    </source>
</evidence>
<dbReference type="AlphaFoldDB" id="A0A9X2S3N6"/>
<dbReference type="PANTHER" id="PTHR43071">
    <property type="entry name" value="2-AMINO-4-HYDROXY-6-HYDROXYMETHYLDIHYDROPTERIDINE PYROPHOSPHOKINASE"/>
    <property type="match status" value="1"/>
</dbReference>
<evidence type="ECO:0000256" key="8">
    <source>
        <dbReference type="ARBA" id="ARBA00022909"/>
    </source>
</evidence>
<comment type="catalytic activity">
    <reaction evidence="1">
        <text>6-hydroxymethyl-7,8-dihydropterin + ATP = (7,8-dihydropterin-6-yl)methyl diphosphate + AMP + H(+)</text>
        <dbReference type="Rhea" id="RHEA:11412"/>
        <dbReference type="ChEBI" id="CHEBI:15378"/>
        <dbReference type="ChEBI" id="CHEBI:30616"/>
        <dbReference type="ChEBI" id="CHEBI:44841"/>
        <dbReference type="ChEBI" id="CHEBI:72950"/>
        <dbReference type="ChEBI" id="CHEBI:456215"/>
        <dbReference type="EC" id="2.7.6.3"/>
    </reaction>
</comment>
<keyword evidence="7" id="KW-0067">ATP-binding</keyword>
<gene>
    <name evidence="10" type="primary">folK</name>
    <name evidence="10" type="ORF">NSA23_02320</name>
</gene>
<dbReference type="GO" id="GO:0016301">
    <property type="term" value="F:kinase activity"/>
    <property type="evidence" value="ECO:0007669"/>
    <property type="project" value="UniProtKB-KW"/>
</dbReference>
<reference evidence="10" key="1">
    <citation type="submission" date="2022-07" db="EMBL/GenBank/DDBJ databases">
        <title>Enhanced cultured diversity of the mouse gut microbiota enables custom-made synthetic communities.</title>
        <authorList>
            <person name="Afrizal A."/>
        </authorList>
    </citation>
    <scope>NUCLEOTIDE SEQUENCE</scope>
    <source>
        <strain evidence="10">DSM 29482</strain>
    </source>
</reference>
<evidence type="ECO:0000256" key="2">
    <source>
        <dbReference type="ARBA" id="ARBA00005051"/>
    </source>
</evidence>
<evidence type="ECO:0000313" key="11">
    <source>
        <dbReference type="Proteomes" id="UP001142078"/>
    </source>
</evidence>
<dbReference type="GO" id="GO:0005524">
    <property type="term" value="F:ATP binding"/>
    <property type="evidence" value="ECO:0007669"/>
    <property type="project" value="UniProtKB-KW"/>
</dbReference>
<dbReference type="Pfam" id="PF01288">
    <property type="entry name" value="HPPK"/>
    <property type="match status" value="1"/>
</dbReference>
<keyword evidence="5" id="KW-0547">Nucleotide-binding</keyword>
<sequence length="151" mass="17811">MNTVYISFGSNIGYREKAIEDALYLINQNGMKITRMSNIFETEPYGYTKQPIFLNGVVEVETELSCRNVLERLLYIEKKIGRVRKFKWSPRIIDLDIIFFNDALYNEEDLKVPHPDMQNRDFVLKPLCDICPDFIHPVFKKTIKELLDDLK</sequence>
<feature type="domain" description="7,8-dihydro-6-hydroxymethylpterin-pyrophosphokinase" evidence="9">
    <location>
        <begin position="5"/>
        <end position="132"/>
    </location>
</feature>
<organism evidence="10 11">
    <name type="scientific">Anaerosalibacter massiliensis</name>
    <dbReference type="NCBI Taxonomy" id="1347392"/>
    <lineage>
        <taxon>Bacteria</taxon>
        <taxon>Bacillati</taxon>
        <taxon>Bacillota</taxon>
        <taxon>Tissierellia</taxon>
        <taxon>Tissierellales</taxon>
        <taxon>Sporanaerobacteraceae</taxon>
        <taxon>Anaerosalibacter</taxon>
    </lineage>
</organism>
<evidence type="ECO:0000256" key="3">
    <source>
        <dbReference type="ARBA" id="ARBA00013253"/>
    </source>
</evidence>
<evidence type="ECO:0000256" key="1">
    <source>
        <dbReference type="ARBA" id="ARBA00000198"/>
    </source>
</evidence>
<dbReference type="Gene3D" id="3.30.70.560">
    <property type="entry name" value="7,8-Dihydro-6-hydroxymethylpterin-pyrophosphokinase HPPK"/>
    <property type="match status" value="1"/>
</dbReference>
<dbReference type="CDD" id="cd00483">
    <property type="entry name" value="HPPK"/>
    <property type="match status" value="1"/>
</dbReference>
<comment type="caution">
    <text evidence="10">The sequence shown here is derived from an EMBL/GenBank/DDBJ whole genome shotgun (WGS) entry which is preliminary data.</text>
</comment>
<evidence type="ECO:0000256" key="5">
    <source>
        <dbReference type="ARBA" id="ARBA00022741"/>
    </source>
</evidence>
<name>A0A9X2S3N6_9FIRM</name>
<dbReference type="InterPro" id="IPR035907">
    <property type="entry name" value="Hppk_sf"/>
</dbReference>
<evidence type="ECO:0000313" key="10">
    <source>
        <dbReference type="EMBL" id="MCR2042945.1"/>
    </source>
</evidence>
<keyword evidence="8" id="KW-0289">Folate biosynthesis</keyword>
<protein>
    <recommendedName>
        <fullName evidence="3">2-amino-4-hydroxy-6-hydroxymethyldihydropteridine diphosphokinase</fullName>
        <ecNumber evidence="3">2.7.6.3</ecNumber>
    </recommendedName>
</protein>
<keyword evidence="11" id="KW-1185">Reference proteome</keyword>
<dbReference type="EMBL" id="JANJZL010000001">
    <property type="protein sequence ID" value="MCR2042945.1"/>
    <property type="molecule type" value="Genomic_DNA"/>
</dbReference>
<dbReference type="EC" id="2.7.6.3" evidence="3"/>
<dbReference type="PANTHER" id="PTHR43071:SF1">
    <property type="entry name" value="2-AMINO-4-HYDROXY-6-HYDROXYMETHYLDIHYDROPTERIDINE PYROPHOSPHOKINASE"/>
    <property type="match status" value="1"/>
</dbReference>
<dbReference type="Proteomes" id="UP001142078">
    <property type="component" value="Unassembled WGS sequence"/>
</dbReference>
<evidence type="ECO:0000256" key="6">
    <source>
        <dbReference type="ARBA" id="ARBA00022777"/>
    </source>
</evidence>
<dbReference type="RefSeq" id="WP_257490088.1">
    <property type="nucleotide sequence ID" value="NZ_JANJZL010000001.1"/>
</dbReference>
<dbReference type="InterPro" id="IPR000550">
    <property type="entry name" value="Hppk"/>
</dbReference>
<proteinExistence type="predicted"/>
<accession>A0A9X2S3N6</accession>
<evidence type="ECO:0000256" key="7">
    <source>
        <dbReference type="ARBA" id="ARBA00022840"/>
    </source>
</evidence>
<dbReference type="SUPFAM" id="SSF55083">
    <property type="entry name" value="6-hydroxymethyl-7,8-dihydropterin pyrophosphokinase, HPPK"/>
    <property type="match status" value="1"/>
</dbReference>